<proteinExistence type="predicted"/>
<feature type="non-terminal residue" evidence="2">
    <location>
        <position position="1"/>
    </location>
</feature>
<protein>
    <submittedName>
        <fullName evidence="2">Uncharacterized protein</fullName>
    </submittedName>
</protein>
<feature type="transmembrane region" description="Helical" evidence="1">
    <location>
        <begin position="89"/>
        <end position="110"/>
    </location>
</feature>
<dbReference type="EMBL" id="BART01018065">
    <property type="protein sequence ID" value="GAG85453.1"/>
    <property type="molecule type" value="Genomic_DNA"/>
</dbReference>
<name>X1BN38_9ZZZZ</name>
<keyword evidence="1" id="KW-0812">Transmembrane</keyword>
<keyword evidence="1" id="KW-1133">Transmembrane helix</keyword>
<accession>X1BN38</accession>
<organism evidence="2">
    <name type="scientific">marine sediment metagenome</name>
    <dbReference type="NCBI Taxonomy" id="412755"/>
    <lineage>
        <taxon>unclassified sequences</taxon>
        <taxon>metagenomes</taxon>
        <taxon>ecological metagenomes</taxon>
    </lineage>
</organism>
<evidence type="ECO:0000256" key="1">
    <source>
        <dbReference type="SAM" id="Phobius"/>
    </source>
</evidence>
<keyword evidence="1" id="KW-0472">Membrane</keyword>
<comment type="caution">
    <text evidence="2">The sequence shown here is derived from an EMBL/GenBank/DDBJ whole genome shotgun (WGS) entry which is preliminary data.</text>
</comment>
<reference evidence="2" key="1">
    <citation type="journal article" date="2014" name="Front. Microbiol.">
        <title>High frequency of phylogenetically diverse reductive dehalogenase-homologous genes in deep subseafloor sedimentary metagenomes.</title>
        <authorList>
            <person name="Kawai M."/>
            <person name="Futagami T."/>
            <person name="Toyoda A."/>
            <person name="Takaki Y."/>
            <person name="Nishi S."/>
            <person name="Hori S."/>
            <person name="Arai W."/>
            <person name="Tsubouchi T."/>
            <person name="Morono Y."/>
            <person name="Uchiyama I."/>
            <person name="Ito T."/>
            <person name="Fujiyama A."/>
            <person name="Inagaki F."/>
            <person name="Takami H."/>
        </authorList>
    </citation>
    <scope>NUCLEOTIDE SEQUENCE</scope>
    <source>
        <strain evidence="2">Expedition CK06-06</strain>
    </source>
</reference>
<sequence>LQSRGQKVEFIIAKDSWNSGWINLSYSGGNEYRLYNSQFFDFLSNLENGIYSVWLKGTDNNGYTTLERFEFEIESEQPQIEQNDRDSTIGGPLVTIIIATTSSVGLSVIIQLRRRRRARRIFGEK</sequence>
<gene>
    <name evidence="2" type="ORF">S01H4_34168</name>
</gene>
<evidence type="ECO:0000313" key="2">
    <source>
        <dbReference type="EMBL" id="GAG85453.1"/>
    </source>
</evidence>
<dbReference type="AlphaFoldDB" id="X1BN38"/>